<dbReference type="Pfam" id="PF02810">
    <property type="entry name" value="SEC-C"/>
    <property type="match status" value="1"/>
</dbReference>
<evidence type="ECO:0000313" key="4">
    <source>
        <dbReference type="EMBL" id="GAA2142831.1"/>
    </source>
</evidence>
<accession>A0ABP5L759</accession>
<dbReference type="InterPro" id="IPR023006">
    <property type="entry name" value="YchJ-like"/>
</dbReference>
<comment type="similarity">
    <text evidence="1 2">Belongs to the UPF0225 family.</text>
</comment>
<reference evidence="5" key="1">
    <citation type="journal article" date="2019" name="Int. J. Syst. Evol. Microbiol.">
        <title>The Global Catalogue of Microorganisms (GCM) 10K type strain sequencing project: providing services to taxonomists for standard genome sequencing and annotation.</title>
        <authorList>
            <consortium name="The Broad Institute Genomics Platform"/>
            <consortium name="The Broad Institute Genome Sequencing Center for Infectious Disease"/>
            <person name="Wu L."/>
            <person name="Ma J."/>
        </authorList>
    </citation>
    <scope>NUCLEOTIDE SEQUENCE [LARGE SCALE GENOMIC DNA]</scope>
    <source>
        <strain evidence="5">JCM 16022</strain>
    </source>
</reference>
<comment type="caution">
    <text evidence="4">The sequence shown here is derived from an EMBL/GenBank/DDBJ whole genome shotgun (WGS) entry which is preliminary data.</text>
</comment>
<dbReference type="PANTHER" id="PTHR33747:SF1">
    <property type="entry name" value="ADENYLATE CYCLASE-ASSOCIATED CAP C-TERMINAL DOMAIN-CONTAINING PROTEIN"/>
    <property type="match status" value="1"/>
</dbReference>
<dbReference type="SUPFAM" id="SSF103642">
    <property type="entry name" value="Sec-C motif"/>
    <property type="match status" value="1"/>
</dbReference>
<protein>
    <recommendedName>
        <fullName evidence="2">UPF0225 protein GCM10009844_14470</fullName>
    </recommendedName>
</protein>
<dbReference type="Pfam" id="PF17775">
    <property type="entry name" value="YchJ_M-like"/>
    <property type="match status" value="1"/>
</dbReference>
<dbReference type="InterPro" id="IPR048469">
    <property type="entry name" value="YchJ-like_M"/>
</dbReference>
<keyword evidence="5" id="KW-1185">Reference proteome</keyword>
<dbReference type="Proteomes" id="UP001501771">
    <property type="component" value="Unassembled WGS sequence"/>
</dbReference>
<dbReference type="EMBL" id="BAAAQR010000003">
    <property type="protein sequence ID" value="GAA2142831.1"/>
    <property type="molecule type" value="Genomic_DNA"/>
</dbReference>
<dbReference type="SUPFAM" id="SSF54427">
    <property type="entry name" value="NTF2-like"/>
    <property type="match status" value="1"/>
</dbReference>
<dbReference type="InterPro" id="IPR032710">
    <property type="entry name" value="NTF2-like_dom_sf"/>
</dbReference>
<gene>
    <name evidence="4" type="ORF">GCM10009844_14470</name>
</gene>
<sequence>MAGRPQQRLQQPCPCGSGTTYDACCGRLHRGAAQALTAEELMRSRYSAYAVGDLDHVFRTWHPHTRPEQLTADPGTTWTRLEVLGTTDGGPDDQLGEVEFGAYYETRAGAGVLRERSRFERRAGRWVYVDGVVHG</sequence>
<evidence type="ECO:0000256" key="2">
    <source>
        <dbReference type="HAMAP-Rule" id="MF_00612"/>
    </source>
</evidence>
<proteinExistence type="inferred from homology"/>
<evidence type="ECO:0000256" key="1">
    <source>
        <dbReference type="ARBA" id="ARBA00010839"/>
    </source>
</evidence>
<dbReference type="Gene3D" id="3.10.450.50">
    <property type="match status" value="1"/>
</dbReference>
<feature type="domain" description="YchJ-like middle NTF2-like" evidence="3">
    <location>
        <begin position="37"/>
        <end position="131"/>
    </location>
</feature>
<dbReference type="PANTHER" id="PTHR33747">
    <property type="entry name" value="UPF0225 PROTEIN SCO1677"/>
    <property type="match status" value="1"/>
</dbReference>
<dbReference type="RefSeq" id="WP_344149572.1">
    <property type="nucleotide sequence ID" value="NZ_BAAAQR010000003.1"/>
</dbReference>
<organism evidence="4 5">
    <name type="scientific">Nocardioides koreensis</name>
    <dbReference type="NCBI Taxonomy" id="433651"/>
    <lineage>
        <taxon>Bacteria</taxon>
        <taxon>Bacillati</taxon>
        <taxon>Actinomycetota</taxon>
        <taxon>Actinomycetes</taxon>
        <taxon>Propionibacteriales</taxon>
        <taxon>Nocardioidaceae</taxon>
        <taxon>Nocardioides</taxon>
    </lineage>
</organism>
<dbReference type="InterPro" id="IPR004027">
    <property type="entry name" value="SEC_C_motif"/>
</dbReference>
<evidence type="ECO:0000313" key="5">
    <source>
        <dbReference type="Proteomes" id="UP001501771"/>
    </source>
</evidence>
<evidence type="ECO:0000259" key="3">
    <source>
        <dbReference type="Pfam" id="PF17775"/>
    </source>
</evidence>
<dbReference type="HAMAP" id="MF_00612">
    <property type="entry name" value="UPF0225"/>
    <property type="match status" value="1"/>
</dbReference>
<name>A0ABP5L759_9ACTN</name>